<name>A0A9W4XXL0_9PLEO</name>
<proteinExistence type="predicted"/>
<dbReference type="EMBL" id="CAOQHR010000008">
    <property type="protein sequence ID" value="CAI6338017.1"/>
    <property type="molecule type" value="Genomic_DNA"/>
</dbReference>
<comment type="caution">
    <text evidence="1">The sequence shown here is derived from an EMBL/GenBank/DDBJ whole genome shotgun (WGS) entry which is preliminary data.</text>
</comment>
<evidence type="ECO:0000313" key="2">
    <source>
        <dbReference type="Proteomes" id="UP001152607"/>
    </source>
</evidence>
<evidence type="ECO:0000313" key="1">
    <source>
        <dbReference type="EMBL" id="CAI6338017.1"/>
    </source>
</evidence>
<dbReference type="Proteomes" id="UP001152607">
    <property type="component" value="Unassembled WGS sequence"/>
</dbReference>
<organism evidence="1 2">
    <name type="scientific">Periconia digitata</name>
    <dbReference type="NCBI Taxonomy" id="1303443"/>
    <lineage>
        <taxon>Eukaryota</taxon>
        <taxon>Fungi</taxon>
        <taxon>Dikarya</taxon>
        <taxon>Ascomycota</taxon>
        <taxon>Pezizomycotina</taxon>
        <taxon>Dothideomycetes</taxon>
        <taxon>Pleosporomycetidae</taxon>
        <taxon>Pleosporales</taxon>
        <taxon>Massarineae</taxon>
        <taxon>Periconiaceae</taxon>
        <taxon>Periconia</taxon>
    </lineage>
</organism>
<protein>
    <submittedName>
        <fullName evidence="1">Uncharacterized protein</fullName>
    </submittedName>
</protein>
<sequence length="265" mass="29766">MAFQSPNAPLPNRVRRIDYGIGADCVYTMECNNKYFDVSLPADSKAGTLERGYLDRIEANMDGSSELDIIFEELADIIAVKCQPRYRKFAGDLSTPKVLSDIVGPPAAFLRMTTADGELQVVQNDSSTSCTNRAFYGISIDDFSDLPIHQLSDISLLEVLKTDTVFKVDVQETTLCAKVAMQQLQCHTIQREINALQRIREKATAEYVRIPSLIGLISSENGILGFLMDYIIMKPPVSNIARYKMGSISMSERKKWYRQVRDTLE</sequence>
<gene>
    <name evidence="1" type="ORF">PDIGIT_LOCUS11139</name>
</gene>
<reference evidence="1" key="1">
    <citation type="submission" date="2023-01" db="EMBL/GenBank/DDBJ databases">
        <authorList>
            <person name="Van Ghelder C."/>
            <person name="Rancurel C."/>
        </authorList>
    </citation>
    <scope>NUCLEOTIDE SEQUENCE</scope>
    <source>
        <strain evidence="1">CNCM I-4278</strain>
    </source>
</reference>
<dbReference type="OrthoDB" id="4062651at2759"/>
<dbReference type="AlphaFoldDB" id="A0A9W4XXL0"/>
<accession>A0A9W4XXL0</accession>
<keyword evidence="2" id="KW-1185">Reference proteome</keyword>